<keyword evidence="2" id="KW-0812">Transmembrane</keyword>
<proteinExistence type="predicted"/>
<feature type="region of interest" description="Disordered" evidence="1">
    <location>
        <begin position="79"/>
        <end position="106"/>
    </location>
</feature>
<keyword evidence="2" id="KW-1133">Transmembrane helix</keyword>
<feature type="compositionally biased region" description="Low complexity" evidence="1">
    <location>
        <begin position="79"/>
        <end position="89"/>
    </location>
</feature>
<evidence type="ECO:0000313" key="4">
    <source>
        <dbReference type="Proteomes" id="UP000239898"/>
    </source>
</evidence>
<dbReference type="AlphaFoldDB" id="A0A2S6ZBE0"/>
<protein>
    <submittedName>
        <fullName evidence="3">Uncharacterized protein</fullName>
    </submittedName>
</protein>
<accession>A0A2S6ZBE0</accession>
<organism evidence="3 4">
    <name type="scientific">Xanthomonas theicola</name>
    <dbReference type="NCBI Taxonomy" id="56464"/>
    <lineage>
        <taxon>Bacteria</taxon>
        <taxon>Pseudomonadati</taxon>
        <taxon>Pseudomonadota</taxon>
        <taxon>Gammaproteobacteria</taxon>
        <taxon>Lysobacterales</taxon>
        <taxon>Lysobacteraceae</taxon>
        <taxon>Xanthomonas</taxon>
    </lineage>
</organism>
<feature type="transmembrane region" description="Helical" evidence="2">
    <location>
        <begin position="60"/>
        <end position="77"/>
    </location>
</feature>
<keyword evidence="4" id="KW-1185">Reference proteome</keyword>
<feature type="transmembrane region" description="Helical" evidence="2">
    <location>
        <begin position="12"/>
        <end position="30"/>
    </location>
</feature>
<dbReference type="RefSeq" id="WP_128421641.1">
    <property type="nucleotide sequence ID" value="NZ_CP049017.1"/>
</dbReference>
<gene>
    <name evidence="3" type="ORF">XthCFBP4691_17895</name>
</gene>
<evidence type="ECO:0000256" key="2">
    <source>
        <dbReference type="SAM" id="Phobius"/>
    </source>
</evidence>
<dbReference type="Proteomes" id="UP000239898">
    <property type="component" value="Unassembled WGS sequence"/>
</dbReference>
<evidence type="ECO:0000256" key="1">
    <source>
        <dbReference type="SAM" id="MobiDB-lite"/>
    </source>
</evidence>
<keyword evidence="2" id="KW-0472">Membrane</keyword>
<evidence type="ECO:0000313" key="3">
    <source>
        <dbReference type="EMBL" id="PPT81734.1"/>
    </source>
</evidence>
<sequence>MLRSAGGRARRLTLWALAVLTANVLLPRALEVAMGLLRLYAIAPEAHLWADPAIDLLRDILLVIGLALLLQALRLTLPRKQAAARPRSAGAGGVSFPETGHEKMPA</sequence>
<name>A0A2S6ZBE0_9XANT</name>
<reference evidence="3 4" key="1">
    <citation type="submission" date="2016-08" db="EMBL/GenBank/DDBJ databases">
        <title>Evolution of the type three secretion system and type three effector repertoires in Xanthomonas.</title>
        <authorList>
            <person name="Merda D."/>
            <person name="Briand M."/>
            <person name="Bosis E."/>
            <person name="Rousseau C."/>
            <person name="Portier P."/>
            <person name="Jacques M.-A."/>
            <person name="Fischer-Le Saux M."/>
        </authorList>
    </citation>
    <scope>NUCLEOTIDE SEQUENCE [LARGE SCALE GENOMIC DNA]</scope>
    <source>
        <strain evidence="3 4">CFBP 4691</strain>
    </source>
</reference>
<comment type="caution">
    <text evidence="3">The sequence shown here is derived from an EMBL/GenBank/DDBJ whole genome shotgun (WGS) entry which is preliminary data.</text>
</comment>
<dbReference type="EMBL" id="MIGX01000138">
    <property type="protein sequence ID" value="PPT81734.1"/>
    <property type="molecule type" value="Genomic_DNA"/>
</dbReference>